<feature type="transmembrane region" description="Helical" evidence="1">
    <location>
        <begin position="16"/>
        <end position="35"/>
    </location>
</feature>
<organism evidence="3 4">
    <name type="scientific">Rotaria magnacalcarata</name>
    <dbReference type="NCBI Taxonomy" id="392030"/>
    <lineage>
        <taxon>Eukaryota</taxon>
        <taxon>Metazoa</taxon>
        <taxon>Spiralia</taxon>
        <taxon>Gnathifera</taxon>
        <taxon>Rotifera</taxon>
        <taxon>Eurotatoria</taxon>
        <taxon>Bdelloidea</taxon>
        <taxon>Philodinida</taxon>
        <taxon>Philodinidae</taxon>
        <taxon>Rotaria</taxon>
    </lineage>
</organism>
<gene>
    <name evidence="3" type="ORF">GIL414_LOCUS79569</name>
    <name evidence="2" type="ORF">SMN809_LOCUS15455</name>
</gene>
<sequence>MLLNKQVPPGEYRHNVVRLIFLIGTVIFFIGFIIVDQVFEQGNIGVLANRTYRVEQLYPNDITPSNWVYRSLDVFNYFWQLAWLLYSLSFIFRRSTTGYLYLSPNTLTPTFSIVYVLGFLIQTIWLLFFQKNYTIWSWIIYLVSFLLLSLALFIINNNLAVNKKIYETEGL</sequence>
<feature type="transmembrane region" description="Helical" evidence="1">
    <location>
        <begin position="135"/>
        <end position="155"/>
    </location>
</feature>
<comment type="caution">
    <text evidence="3">The sequence shown here is derived from an EMBL/GenBank/DDBJ whole genome shotgun (WGS) entry which is preliminary data.</text>
</comment>
<accession>A0A8S3J0D2</accession>
<keyword evidence="1" id="KW-0812">Transmembrane</keyword>
<dbReference type="Proteomes" id="UP000681720">
    <property type="component" value="Unassembled WGS sequence"/>
</dbReference>
<evidence type="ECO:0000313" key="4">
    <source>
        <dbReference type="Proteomes" id="UP000681720"/>
    </source>
</evidence>
<keyword evidence="1" id="KW-1133">Transmembrane helix</keyword>
<dbReference type="PANTHER" id="PTHR33802">
    <property type="entry name" value="SI:CH211-161H7.5-RELATED"/>
    <property type="match status" value="1"/>
</dbReference>
<evidence type="ECO:0000313" key="2">
    <source>
        <dbReference type="EMBL" id="CAF4065753.1"/>
    </source>
</evidence>
<reference evidence="3" key="1">
    <citation type="submission" date="2021-02" db="EMBL/GenBank/DDBJ databases">
        <authorList>
            <person name="Nowell W R."/>
        </authorList>
    </citation>
    <scope>NUCLEOTIDE SEQUENCE</scope>
</reference>
<name>A0A8S3J0D2_9BILA</name>
<dbReference type="PANTHER" id="PTHR33802:SF1">
    <property type="entry name" value="XK-RELATED PROTEIN"/>
    <property type="match status" value="1"/>
</dbReference>
<dbReference type="EMBL" id="CAJOBI010006646">
    <property type="protein sequence ID" value="CAF4065753.1"/>
    <property type="molecule type" value="Genomic_DNA"/>
</dbReference>
<protein>
    <submittedName>
        <fullName evidence="3">Uncharacterized protein</fullName>
    </submittedName>
</protein>
<dbReference type="Proteomes" id="UP000676336">
    <property type="component" value="Unassembled WGS sequence"/>
</dbReference>
<proteinExistence type="predicted"/>
<dbReference type="AlphaFoldDB" id="A0A8S3J0D2"/>
<evidence type="ECO:0000256" key="1">
    <source>
        <dbReference type="SAM" id="Phobius"/>
    </source>
</evidence>
<feature type="transmembrane region" description="Helical" evidence="1">
    <location>
        <begin position="113"/>
        <end position="129"/>
    </location>
</feature>
<keyword evidence="1" id="KW-0472">Membrane</keyword>
<feature type="transmembrane region" description="Helical" evidence="1">
    <location>
        <begin position="74"/>
        <end position="92"/>
    </location>
</feature>
<evidence type="ECO:0000313" key="3">
    <source>
        <dbReference type="EMBL" id="CAF5210316.1"/>
    </source>
</evidence>
<dbReference type="EMBL" id="CAJOBJ010352626">
    <property type="protein sequence ID" value="CAF5210316.1"/>
    <property type="molecule type" value="Genomic_DNA"/>
</dbReference>